<organism evidence="3 4">
    <name type="scientific">Abrus precatorius</name>
    <name type="common">Indian licorice</name>
    <name type="synonym">Glycine abrus</name>
    <dbReference type="NCBI Taxonomy" id="3816"/>
    <lineage>
        <taxon>Eukaryota</taxon>
        <taxon>Viridiplantae</taxon>
        <taxon>Streptophyta</taxon>
        <taxon>Embryophyta</taxon>
        <taxon>Tracheophyta</taxon>
        <taxon>Spermatophyta</taxon>
        <taxon>Magnoliopsida</taxon>
        <taxon>eudicotyledons</taxon>
        <taxon>Gunneridae</taxon>
        <taxon>Pentapetalae</taxon>
        <taxon>rosids</taxon>
        <taxon>fabids</taxon>
        <taxon>Fabales</taxon>
        <taxon>Fabaceae</taxon>
        <taxon>Papilionoideae</taxon>
        <taxon>50 kb inversion clade</taxon>
        <taxon>NPAAA clade</taxon>
        <taxon>indigoferoid/millettioid clade</taxon>
        <taxon>Abreae</taxon>
        <taxon>Abrus</taxon>
    </lineage>
</organism>
<dbReference type="Proteomes" id="UP000694853">
    <property type="component" value="Unplaced"/>
</dbReference>
<dbReference type="PANTHER" id="PTHR34964:SF14">
    <property type="entry name" value="MEMBRANE LIPOPROTEIN"/>
    <property type="match status" value="1"/>
</dbReference>
<feature type="compositionally biased region" description="Basic and acidic residues" evidence="1">
    <location>
        <begin position="133"/>
        <end position="156"/>
    </location>
</feature>
<reference evidence="3" key="1">
    <citation type="journal article" date="2019" name="Toxins">
        <title>Detection of Abrin-Like and Prepropulchellin-Like Toxin Genes and Transcripts Using Whole Genome Sequencing and Full-Length Transcript Sequencing of Abrus precatorius.</title>
        <authorList>
            <person name="Hovde B.T."/>
            <person name="Daligault H.E."/>
            <person name="Hanschen E.R."/>
            <person name="Kunde Y.A."/>
            <person name="Johnson M.B."/>
            <person name="Starkenburg S.R."/>
            <person name="Johnson S.L."/>
        </authorList>
    </citation>
    <scope>NUCLEOTIDE SEQUENCE [LARGE SCALE GENOMIC DNA]</scope>
</reference>
<feature type="region of interest" description="Disordered" evidence="1">
    <location>
        <begin position="84"/>
        <end position="116"/>
    </location>
</feature>
<dbReference type="PROSITE" id="PS51257">
    <property type="entry name" value="PROKAR_LIPOPROTEIN"/>
    <property type="match status" value="1"/>
</dbReference>
<dbReference type="AlphaFoldDB" id="A0A8B8K068"/>
<evidence type="ECO:0000313" key="3">
    <source>
        <dbReference type="Proteomes" id="UP000694853"/>
    </source>
</evidence>
<keyword evidence="2" id="KW-1133">Transmembrane helix</keyword>
<evidence type="ECO:0000256" key="1">
    <source>
        <dbReference type="SAM" id="MobiDB-lite"/>
    </source>
</evidence>
<evidence type="ECO:0000256" key="2">
    <source>
        <dbReference type="SAM" id="Phobius"/>
    </source>
</evidence>
<dbReference type="PANTHER" id="PTHR34964">
    <property type="entry name" value="MEMBRANE LIPOPROTEIN-RELATED"/>
    <property type="match status" value="1"/>
</dbReference>
<proteinExistence type="predicted"/>
<gene>
    <name evidence="4" type="primary">LOC113850658</name>
</gene>
<keyword evidence="3" id="KW-1185">Reference proteome</keyword>
<reference evidence="4" key="2">
    <citation type="submission" date="2025-08" db="UniProtKB">
        <authorList>
            <consortium name="RefSeq"/>
        </authorList>
    </citation>
    <scope>IDENTIFICATION</scope>
    <source>
        <tissue evidence="4">Young leaves</tissue>
    </source>
</reference>
<keyword evidence="2" id="KW-0812">Transmembrane</keyword>
<evidence type="ECO:0000313" key="4">
    <source>
        <dbReference type="RefSeq" id="XP_027337031.1"/>
    </source>
</evidence>
<dbReference type="KEGG" id="aprc:113850658"/>
<feature type="transmembrane region" description="Helical" evidence="2">
    <location>
        <begin position="12"/>
        <end position="34"/>
    </location>
</feature>
<feature type="region of interest" description="Disordered" evidence="1">
    <location>
        <begin position="132"/>
        <end position="156"/>
    </location>
</feature>
<feature type="transmembrane region" description="Helical" evidence="2">
    <location>
        <begin position="40"/>
        <end position="64"/>
    </location>
</feature>
<protein>
    <submittedName>
        <fullName evidence="4">Uncharacterized protein LOC113850658</fullName>
    </submittedName>
</protein>
<sequence>MGDRKGDVRVYLISGIFLACTIGGGIFLCMYIILPNSTFARFYLIAGMTLVAIPWFCWLLIYLYRCFDHINAKFDEHHDHGRYHNHDHEDVRTPKHAPTTAVTNSCEKNPINSPVGEDRHVHFGAVIEIDNEGQEHHHEDVANKSQHEYEEEKGNG</sequence>
<dbReference type="RefSeq" id="XP_027337031.1">
    <property type="nucleotide sequence ID" value="XM_027481230.1"/>
</dbReference>
<name>A0A8B8K068_ABRPR</name>
<keyword evidence="2" id="KW-0472">Membrane</keyword>
<feature type="compositionally biased region" description="Polar residues" evidence="1">
    <location>
        <begin position="100"/>
        <end position="112"/>
    </location>
</feature>
<accession>A0A8B8K068</accession>
<dbReference type="GeneID" id="113850658"/>
<feature type="compositionally biased region" description="Basic and acidic residues" evidence="1">
    <location>
        <begin position="84"/>
        <end position="93"/>
    </location>
</feature>